<evidence type="ECO:0000256" key="1">
    <source>
        <dbReference type="SAM" id="Phobius"/>
    </source>
</evidence>
<feature type="transmembrane region" description="Helical" evidence="1">
    <location>
        <begin position="115"/>
        <end position="136"/>
    </location>
</feature>
<reference evidence="2 3" key="1">
    <citation type="submission" date="2020-04" db="EMBL/GenBank/DDBJ databases">
        <title>Perkinsus chesapeaki whole genome sequence.</title>
        <authorList>
            <person name="Bogema D.R."/>
        </authorList>
    </citation>
    <scope>NUCLEOTIDE SEQUENCE [LARGE SCALE GENOMIC DNA]</scope>
    <source>
        <strain evidence="2">ATCC PRA-425</strain>
    </source>
</reference>
<keyword evidence="3" id="KW-1185">Reference proteome</keyword>
<feature type="transmembrane region" description="Helical" evidence="1">
    <location>
        <begin position="82"/>
        <end position="103"/>
    </location>
</feature>
<protein>
    <submittedName>
        <fullName evidence="2">Uncharacterized protein</fullName>
    </submittedName>
</protein>
<dbReference type="AlphaFoldDB" id="A0A7J6M307"/>
<keyword evidence="1" id="KW-1133">Transmembrane helix</keyword>
<name>A0A7J6M307_PERCH</name>
<keyword evidence="1" id="KW-0812">Transmembrane</keyword>
<comment type="caution">
    <text evidence="2">The sequence shown here is derived from an EMBL/GenBank/DDBJ whole genome shotgun (WGS) entry which is preliminary data.</text>
</comment>
<organism evidence="2 3">
    <name type="scientific">Perkinsus chesapeaki</name>
    <name type="common">Clam parasite</name>
    <name type="synonym">Perkinsus andrewsi</name>
    <dbReference type="NCBI Taxonomy" id="330153"/>
    <lineage>
        <taxon>Eukaryota</taxon>
        <taxon>Sar</taxon>
        <taxon>Alveolata</taxon>
        <taxon>Perkinsozoa</taxon>
        <taxon>Perkinsea</taxon>
        <taxon>Perkinsida</taxon>
        <taxon>Perkinsidae</taxon>
        <taxon>Perkinsus</taxon>
    </lineage>
</organism>
<accession>A0A7J6M307</accession>
<evidence type="ECO:0000313" key="3">
    <source>
        <dbReference type="Proteomes" id="UP000591131"/>
    </source>
</evidence>
<gene>
    <name evidence="2" type="ORF">FOL47_004518</name>
</gene>
<feature type="transmembrane region" description="Helical" evidence="1">
    <location>
        <begin position="53"/>
        <end position="75"/>
    </location>
</feature>
<dbReference type="EMBL" id="JAAPAO010000257">
    <property type="protein sequence ID" value="KAF4665550.1"/>
    <property type="molecule type" value="Genomic_DNA"/>
</dbReference>
<dbReference type="Proteomes" id="UP000591131">
    <property type="component" value="Unassembled WGS sequence"/>
</dbReference>
<sequence>MSSTTRPRSARIRLGLFYLALATALSITAILTDFTHDRTNNVCSKGTIADCKFRYAGIGVAVGQMLTLCCLFHFLYVAEPSLFITIATCVVVMLEALASGPLFVLHCIAVKTHYYAPPILACGGTFVAVMGGLLVIQAEELKEMAALRRGEDSDSRQALSYGAAGA</sequence>
<evidence type="ECO:0000313" key="2">
    <source>
        <dbReference type="EMBL" id="KAF4665550.1"/>
    </source>
</evidence>
<proteinExistence type="predicted"/>
<keyword evidence="1" id="KW-0472">Membrane</keyword>